<dbReference type="EMBL" id="BAAAPM010000008">
    <property type="protein sequence ID" value="GAA1734901.1"/>
    <property type="molecule type" value="Genomic_DNA"/>
</dbReference>
<dbReference type="InterPro" id="IPR015946">
    <property type="entry name" value="KH_dom-like_a/b"/>
</dbReference>
<dbReference type="InterPro" id="IPR003718">
    <property type="entry name" value="OsmC/Ohr_fam"/>
</dbReference>
<dbReference type="InterPro" id="IPR052707">
    <property type="entry name" value="OsmC_Ohr_Peroxiredoxin"/>
</dbReference>
<dbReference type="Gene3D" id="3.30.300.20">
    <property type="match status" value="1"/>
</dbReference>
<accession>A0ABN2JQ08</accession>
<sequence>MAMGAHHNYAVTVSWPDPDVVGGGRAGTTSYLAYPRDHRVVLPGKPPLPGSADPAFRGDPTRYNPEELFVASLSQCHMLWFLHLASERGLVVRAYTDDATGTMRVESRGEGQFTDVTLRPRVTADPGDAATDETVGELHRRAHALCFISRSVNFPVLVEPAPVHLSDPVG</sequence>
<name>A0ABN2JQ08_9MICO</name>
<dbReference type="PANTHER" id="PTHR42830">
    <property type="entry name" value="OSMOTICALLY INDUCIBLE FAMILY PROTEIN"/>
    <property type="match status" value="1"/>
</dbReference>
<keyword evidence="2" id="KW-1185">Reference proteome</keyword>
<comment type="caution">
    <text evidence="1">The sequence shown here is derived from an EMBL/GenBank/DDBJ whole genome shotgun (WGS) entry which is preliminary data.</text>
</comment>
<gene>
    <name evidence="1" type="ORF">GCM10009809_32650</name>
</gene>
<dbReference type="InterPro" id="IPR036102">
    <property type="entry name" value="OsmC/Ohrsf"/>
</dbReference>
<dbReference type="Proteomes" id="UP001501138">
    <property type="component" value="Unassembled WGS sequence"/>
</dbReference>
<dbReference type="PANTHER" id="PTHR42830:SF2">
    <property type="entry name" value="OSMC_OHR FAMILY PROTEIN"/>
    <property type="match status" value="1"/>
</dbReference>
<evidence type="ECO:0000313" key="1">
    <source>
        <dbReference type="EMBL" id="GAA1734901.1"/>
    </source>
</evidence>
<protein>
    <submittedName>
        <fullName evidence="1">OsmC family protein</fullName>
    </submittedName>
</protein>
<reference evidence="1 2" key="1">
    <citation type="journal article" date="2019" name="Int. J. Syst. Evol. Microbiol.">
        <title>The Global Catalogue of Microorganisms (GCM) 10K type strain sequencing project: providing services to taxonomists for standard genome sequencing and annotation.</title>
        <authorList>
            <consortium name="The Broad Institute Genomics Platform"/>
            <consortium name="The Broad Institute Genome Sequencing Center for Infectious Disease"/>
            <person name="Wu L."/>
            <person name="Ma J."/>
        </authorList>
    </citation>
    <scope>NUCLEOTIDE SEQUENCE [LARGE SCALE GENOMIC DNA]</scope>
    <source>
        <strain evidence="1 2">JCM 15589</strain>
    </source>
</reference>
<proteinExistence type="predicted"/>
<organism evidence="1 2">
    <name type="scientific">Isoptericola hypogeus</name>
    <dbReference type="NCBI Taxonomy" id="300179"/>
    <lineage>
        <taxon>Bacteria</taxon>
        <taxon>Bacillati</taxon>
        <taxon>Actinomycetota</taxon>
        <taxon>Actinomycetes</taxon>
        <taxon>Micrococcales</taxon>
        <taxon>Promicromonosporaceae</taxon>
        <taxon>Isoptericola</taxon>
    </lineage>
</organism>
<dbReference type="Pfam" id="PF02566">
    <property type="entry name" value="OsmC"/>
    <property type="match status" value="1"/>
</dbReference>
<dbReference type="SUPFAM" id="SSF82784">
    <property type="entry name" value="OsmC-like"/>
    <property type="match status" value="1"/>
</dbReference>
<evidence type="ECO:0000313" key="2">
    <source>
        <dbReference type="Proteomes" id="UP001501138"/>
    </source>
</evidence>